<dbReference type="EMBL" id="AM747721">
    <property type="protein sequence ID" value="CAR54202.1"/>
    <property type="molecule type" value="Genomic_DNA"/>
</dbReference>
<evidence type="ECO:0000313" key="2">
    <source>
        <dbReference type="EMBL" id="CAR54202.1"/>
    </source>
</evidence>
<dbReference type="KEGG" id="bcj:BCAM0344"/>
<dbReference type="AlphaFoldDB" id="B4EIT4"/>
<evidence type="ECO:0000313" key="3">
    <source>
        <dbReference type="Proteomes" id="UP000001035"/>
    </source>
</evidence>
<proteinExistence type="predicted"/>
<gene>
    <name evidence="2" type="ORF">BCAM0344</name>
</gene>
<feature type="region of interest" description="Disordered" evidence="1">
    <location>
        <begin position="1"/>
        <end position="32"/>
    </location>
</feature>
<accession>B4EIT4</accession>
<dbReference type="HOGENOM" id="CLU_3165478_0_0_4"/>
<keyword evidence="3" id="KW-1185">Reference proteome</keyword>
<dbReference type="Proteomes" id="UP000001035">
    <property type="component" value="Chromosome 2"/>
</dbReference>
<name>B4EIT4_BURCJ</name>
<organism evidence="2 3">
    <name type="scientific">Burkholderia cenocepacia (strain ATCC BAA-245 / DSM 16553 / LMG 16656 / NCTC 13227 / J2315 / CF5610)</name>
    <name type="common">Burkholderia cepacia (strain J2315)</name>
    <dbReference type="NCBI Taxonomy" id="216591"/>
    <lineage>
        <taxon>Bacteria</taxon>
        <taxon>Pseudomonadati</taxon>
        <taxon>Pseudomonadota</taxon>
        <taxon>Betaproteobacteria</taxon>
        <taxon>Burkholderiales</taxon>
        <taxon>Burkholderiaceae</taxon>
        <taxon>Burkholderia</taxon>
        <taxon>Burkholderia cepacia complex</taxon>
    </lineage>
</organism>
<sequence length="47" mass="5196">MHDAEKAAARERSGRQGEIPMRDTGGHHTKPACVLLMNDMPLTIRPV</sequence>
<evidence type="ECO:0000256" key="1">
    <source>
        <dbReference type="SAM" id="MobiDB-lite"/>
    </source>
</evidence>
<protein>
    <submittedName>
        <fullName evidence="2">Uncharacterized protein</fullName>
    </submittedName>
</protein>
<feature type="compositionally biased region" description="Basic and acidic residues" evidence="1">
    <location>
        <begin position="1"/>
        <end position="26"/>
    </location>
</feature>
<reference evidence="2 3" key="1">
    <citation type="journal article" date="2009" name="J. Bacteriol.">
        <title>The genome of Burkholderia cenocepacia J2315, an epidemic pathogen of cystic fibrosis patients.</title>
        <authorList>
            <person name="Holden M.T."/>
            <person name="Seth-Smith H.M."/>
            <person name="Crossman L.C."/>
            <person name="Sebaihia M."/>
            <person name="Bentley S.D."/>
            <person name="Cerdeno-Tarraga A.M."/>
            <person name="Thomson N.R."/>
            <person name="Bason N."/>
            <person name="Quail M.A."/>
            <person name="Sharp S."/>
            <person name="Cherevach I."/>
            <person name="Churcher C."/>
            <person name="Goodhead I."/>
            <person name="Hauser H."/>
            <person name="Holroyd N."/>
            <person name="Mungall K."/>
            <person name="Scott P."/>
            <person name="Walker D."/>
            <person name="White B."/>
            <person name="Rose H."/>
            <person name="Iversen P."/>
            <person name="Mil-Homens D."/>
            <person name="Rocha E.P."/>
            <person name="Fialho A.M."/>
            <person name="Baldwin A."/>
            <person name="Dowson C."/>
            <person name="Barrell B.G."/>
            <person name="Govan J.R."/>
            <person name="Vandamme P."/>
            <person name="Hart C.A."/>
            <person name="Mahenthiralingam E."/>
            <person name="Parkhill J."/>
        </authorList>
    </citation>
    <scope>NUCLEOTIDE SEQUENCE [LARGE SCALE GENOMIC DNA]</scope>
    <source>
        <strain evidence="3">ATCC BAA-245 / DSM 16553 / LMG 16656 / NCTC 13227 / J2315 / CF5610</strain>
    </source>
</reference>